<dbReference type="Pfam" id="PF05816">
    <property type="entry name" value="TelA"/>
    <property type="match status" value="1"/>
</dbReference>
<feature type="coiled-coil region" evidence="3">
    <location>
        <begin position="129"/>
        <end position="156"/>
    </location>
</feature>
<name>A0A347WLS6_9LACT</name>
<dbReference type="OrthoDB" id="9768858at2"/>
<dbReference type="RefSeq" id="WP_118990931.1">
    <property type="nucleotide sequence ID" value="NZ_CP023434.1"/>
</dbReference>
<dbReference type="Proteomes" id="UP000263232">
    <property type="component" value="Chromosome"/>
</dbReference>
<dbReference type="PANTHER" id="PTHR38432:SF1">
    <property type="entry name" value="TELA-LIKE PROTEIN SAOUHSC_01408"/>
    <property type="match status" value="1"/>
</dbReference>
<dbReference type="AlphaFoldDB" id="A0A347WLS6"/>
<proteinExistence type="inferred from homology"/>
<evidence type="ECO:0000256" key="2">
    <source>
        <dbReference type="PIRNR" id="PIRNR026508"/>
    </source>
</evidence>
<evidence type="ECO:0000256" key="1">
    <source>
        <dbReference type="ARBA" id="ARBA00005541"/>
    </source>
</evidence>
<protein>
    <submittedName>
        <fullName evidence="4">Toxic anion resistance protein</fullName>
    </submittedName>
</protein>
<evidence type="ECO:0000256" key="3">
    <source>
        <dbReference type="SAM" id="Coils"/>
    </source>
</evidence>
<dbReference type="KEGG" id="abae:CL176_08480"/>
<comment type="similarity">
    <text evidence="1 2">Belongs to the TelA family.</text>
</comment>
<dbReference type="EMBL" id="CP023434">
    <property type="protein sequence ID" value="AXY26033.1"/>
    <property type="molecule type" value="Genomic_DNA"/>
</dbReference>
<organism evidence="4 5">
    <name type="scientific">Suicoccus acidiformans</name>
    <dbReference type="NCBI Taxonomy" id="2036206"/>
    <lineage>
        <taxon>Bacteria</taxon>
        <taxon>Bacillati</taxon>
        <taxon>Bacillota</taxon>
        <taxon>Bacilli</taxon>
        <taxon>Lactobacillales</taxon>
        <taxon>Aerococcaceae</taxon>
        <taxon>Suicoccus</taxon>
    </lineage>
</organism>
<evidence type="ECO:0000313" key="5">
    <source>
        <dbReference type="Proteomes" id="UP000263232"/>
    </source>
</evidence>
<feature type="coiled-coil region" evidence="3">
    <location>
        <begin position="349"/>
        <end position="376"/>
    </location>
</feature>
<keyword evidence="3" id="KW-0175">Coiled coil</keyword>
<evidence type="ECO:0000313" key="4">
    <source>
        <dbReference type="EMBL" id="AXY26033.1"/>
    </source>
</evidence>
<dbReference type="InterPro" id="IPR008863">
    <property type="entry name" value="Toxic_anion-R_TelA"/>
</dbReference>
<dbReference type="PIRSF" id="PIRSF026508">
    <property type="entry name" value="TelA"/>
    <property type="match status" value="1"/>
</dbReference>
<reference evidence="4 5" key="1">
    <citation type="submission" date="2017-09" db="EMBL/GenBank/DDBJ databases">
        <title>Complete genome sequence of Oxytococcus suis strain ZY16052.</title>
        <authorList>
            <person name="Li F."/>
        </authorList>
    </citation>
    <scope>NUCLEOTIDE SEQUENCE [LARGE SCALE GENOMIC DNA]</scope>
    <source>
        <strain evidence="4 5">ZY16052</strain>
    </source>
</reference>
<dbReference type="PANTHER" id="PTHR38432">
    <property type="entry name" value="TELA-LIKE PROTEIN SAOUHSC_01408"/>
    <property type="match status" value="1"/>
</dbReference>
<gene>
    <name evidence="4" type="ORF">CL176_08480</name>
</gene>
<keyword evidence="5" id="KW-1185">Reference proteome</keyword>
<sequence>MAEEKKITLDQLLANKGQTGVEPEEVTVADVEAKLEVLSPEDREKINQIKDNINLQDNQMLTIYGSSSQKQVAQFADKILSEVRSKDMGEVGELMSELMVKVKDMDISSIDQGGIFNKLPFVKNTKRAVESYLARYDAMQVQIDKIQAQLETARMELLKDIGTFDKLYEQNVNYFNELNLYIIAGEETIQDMRDNVLPGLFKEAEESGDAMAIQVVKDFQENINRFEKRLYDMKTSKTMAIQTAPQIKLVQNNDKLLVDKLTDAINNTIPLWKSQVVIALGINKQGQVLAMQEEVSNTTNELLLKNAERLKSTTTGVAREAERSTIDIDTLKQVNADLIETIEESLQIQTEARAARKKAEGELEQIENDLQNALLKVIA</sequence>
<accession>A0A347WLS6</accession>